<keyword evidence="3" id="KW-0175">Coiled coil</keyword>
<comment type="caution">
    <text evidence="5">The sequence shown here is derived from an EMBL/GenBank/DDBJ whole genome shotgun (WGS) entry which is preliminary data.</text>
</comment>
<evidence type="ECO:0000256" key="2">
    <source>
        <dbReference type="ARBA" id="ARBA00022927"/>
    </source>
</evidence>
<name>A0ABT1LHF6_9HYPH</name>
<dbReference type="InterPro" id="IPR051472">
    <property type="entry name" value="T3SS_Stator/FliH"/>
</dbReference>
<evidence type="ECO:0000256" key="3">
    <source>
        <dbReference type="SAM" id="Coils"/>
    </source>
</evidence>
<evidence type="ECO:0000313" key="5">
    <source>
        <dbReference type="EMBL" id="MCP8940942.1"/>
    </source>
</evidence>
<dbReference type="PANTHER" id="PTHR34982">
    <property type="entry name" value="YOP PROTEINS TRANSLOCATION PROTEIN L"/>
    <property type="match status" value="1"/>
</dbReference>
<feature type="coiled-coil region" evidence="3">
    <location>
        <begin position="57"/>
        <end position="91"/>
    </location>
</feature>
<organism evidence="5 6">
    <name type="scientific">Alsobacter ponti</name>
    <dbReference type="NCBI Taxonomy" id="2962936"/>
    <lineage>
        <taxon>Bacteria</taxon>
        <taxon>Pseudomonadati</taxon>
        <taxon>Pseudomonadota</taxon>
        <taxon>Alphaproteobacteria</taxon>
        <taxon>Hyphomicrobiales</taxon>
        <taxon>Alsobacteraceae</taxon>
        <taxon>Alsobacter</taxon>
    </lineage>
</organism>
<sequence length="208" mass="22166">MSEARKFNFGADFSEDRRPGGRRADEEALRAAEASGYARGVADGRTEAERADAHRLAVALERLVEAAAQALARLAAETDRLEARAAALTIAFARKLAGAAIEHAPLAQLQAAAAECFRELNGVPHVAVRVPDDLIDAAKTQLGKLAAERGFAGRIIVLGEPTMGPGDFRFEWADGGVARDGTELNRLIDEALARHGRAPADTTPHREP</sequence>
<dbReference type="EMBL" id="JANCLU010000030">
    <property type="protein sequence ID" value="MCP8940942.1"/>
    <property type="molecule type" value="Genomic_DNA"/>
</dbReference>
<protein>
    <submittedName>
        <fullName evidence="5">FliH/SctL family protein</fullName>
    </submittedName>
</protein>
<keyword evidence="6" id="KW-1185">Reference proteome</keyword>
<dbReference type="PANTHER" id="PTHR34982:SF1">
    <property type="entry name" value="FLAGELLAR ASSEMBLY PROTEIN FLIH"/>
    <property type="match status" value="1"/>
</dbReference>
<evidence type="ECO:0000256" key="4">
    <source>
        <dbReference type="SAM" id="MobiDB-lite"/>
    </source>
</evidence>
<keyword evidence="1" id="KW-0813">Transport</keyword>
<gene>
    <name evidence="5" type="ORF">NK718_20645</name>
</gene>
<proteinExistence type="predicted"/>
<dbReference type="RefSeq" id="WP_254746256.1">
    <property type="nucleotide sequence ID" value="NZ_JANCLU010000030.1"/>
</dbReference>
<dbReference type="Proteomes" id="UP001205890">
    <property type="component" value="Unassembled WGS sequence"/>
</dbReference>
<keyword evidence="2" id="KW-0653">Protein transport</keyword>
<evidence type="ECO:0000256" key="1">
    <source>
        <dbReference type="ARBA" id="ARBA00022448"/>
    </source>
</evidence>
<feature type="compositionally biased region" description="Basic and acidic residues" evidence="4">
    <location>
        <begin position="14"/>
        <end position="29"/>
    </location>
</feature>
<accession>A0ABT1LHF6</accession>
<evidence type="ECO:0000313" key="6">
    <source>
        <dbReference type="Proteomes" id="UP001205890"/>
    </source>
</evidence>
<reference evidence="5 6" key="1">
    <citation type="submission" date="2022-07" db="EMBL/GenBank/DDBJ databases">
        <authorList>
            <person name="Li W.-J."/>
            <person name="Deng Q.-Q."/>
        </authorList>
    </citation>
    <scope>NUCLEOTIDE SEQUENCE [LARGE SCALE GENOMIC DNA]</scope>
    <source>
        <strain evidence="5 6">SYSU M60028</strain>
    </source>
</reference>
<feature type="region of interest" description="Disordered" evidence="4">
    <location>
        <begin position="1"/>
        <end position="29"/>
    </location>
</feature>